<organism evidence="4 5">
    <name type="scientific">Aliiglaciecola litoralis</name>
    <dbReference type="NCBI Taxonomy" id="582857"/>
    <lineage>
        <taxon>Bacteria</taxon>
        <taxon>Pseudomonadati</taxon>
        <taxon>Pseudomonadota</taxon>
        <taxon>Gammaproteobacteria</taxon>
        <taxon>Alteromonadales</taxon>
        <taxon>Alteromonadaceae</taxon>
        <taxon>Aliiglaciecola</taxon>
    </lineage>
</organism>
<accession>A0ABP3WWK1</accession>
<comment type="similarity">
    <text evidence="1 3">Belongs to the short-chain dehydrogenases/reductases (SDR) family.</text>
</comment>
<evidence type="ECO:0000313" key="4">
    <source>
        <dbReference type="EMBL" id="GAA0857824.1"/>
    </source>
</evidence>
<dbReference type="RefSeq" id="WP_343860478.1">
    <property type="nucleotide sequence ID" value="NZ_BAAAFD010000007.1"/>
</dbReference>
<dbReference type="EMBL" id="BAAAFD010000007">
    <property type="protein sequence ID" value="GAA0857824.1"/>
    <property type="molecule type" value="Genomic_DNA"/>
</dbReference>
<comment type="caution">
    <text evidence="4">The sequence shown here is derived from an EMBL/GenBank/DDBJ whole genome shotgun (WGS) entry which is preliminary data.</text>
</comment>
<evidence type="ECO:0000256" key="1">
    <source>
        <dbReference type="ARBA" id="ARBA00006484"/>
    </source>
</evidence>
<gene>
    <name evidence="4" type="ORF">GCM10009114_25060</name>
</gene>
<dbReference type="PRINTS" id="PR00081">
    <property type="entry name" value="GDHRDH"/>
</dbReference>
<evidence type="ECO:0000256" key="3">
    <source>
        <dbReference type="RuleBase" id="RU000363"/>
    </source>
</evidence>
<proteinExistence type="inferred from homology"/>
<dbReference type="InterPro" id="IPR036291">
    <property type="entry name" value="NAD(P)-bd_dom_sf"/>
</dbReference>
<keyword evidence="5" id="KW-1185">Reference proteome</keyword>
<dbReference type="Proteomes" id="UP001500359">
    <property type="component" value="Unassembled WGS sequence"/>
</dbReference>
<dbReference type="SUPFAM" id="SSF51735">
    <property type="entry name" value="NAD(P)-binding Rossmann-fold domains"/>
    <property type="match status" value="1"/>
</dbReference>
<dbReference type="InterPro" id="IPR002347">
    <property type="entry name" value="SDR_fam"/>
</dbReference>
<dbReference type="PANTHER" id="PTHR44196">
    <property type="entry name" value="DEHYDROGENASE/REDUCTASE SDR FAMILY MEMBER 7B"/>
    <property type="match status" value="1"/>
</dbReference>
<keyword evidence="2" id="KW-0560">Oxidoreductase</keyword>
<dbReference type="PROSITE" id="PS00061">
    <property type="entry name" value="ADH_SHORT"/>
    <property type="match status" value="1"/>
</dbReference>
<dbReference type="Gene3D" id="3.40.50.720">
    <property type="entry name" value="NAD(P)-binding Rossmann-like Domain"/>
    <property type="match status" value="1"/>
</dbReference>
<reference evidence="5" key="1">
    <citation type="journal article" date="2019" name="Int. J. Syst. Evol. Microbiol.">
        <title>The Global Catalogue of Microorganisms (GCM) 10K type strain sequencing project: providing services to taxonomists for standard genome sequencing and annotation.</title>
        <authorList>
            <consortium name="The Broad Institute Genomics Platform"/>
            <consortium name="The Broad Institute Genome Sequencing Center for Infectious Disease"/>
            <person name="Wu L."/>
            <person name="Ma J."/>
        </authorList>
    </citation>
    <scope>NUCLEOTIDE SEQUENCE [LARGE SCALE GENOMIC DNA]</scope>
    <source>
        <strain evidence="5">JCM 15896</strain>
    </source>
</reference>
<evidence type="ECO:0000256" key="2">
    <source>
        <dbReference type="ARBA" id="ARBA00023002"/>
    </source>
</evidence>
<dbReference type="Pfam" id="PF00106">
    <property type="entry name" value="adh_short"/>
    <property type="match status" value="1"/>
</dbReference>
<sequence>MSSILITGATSGIGKALTKLCAAKGYSVIACGRNQHVLDELAQDPNIQTLTFDVTELAQVKTALQDVKVDIAVLNAGVCEYVDVEDFEADMFQRVFSANFFGVVNCVNGLLPNMTKGNQLVVVDSLARLLPFTRSQAYGASKAAVHYFTKSMQVDLAGTGIIVQSASPGFVETPLTDKNDFEMPMKIPVEQAVEALLDGIEKQHASIYFPKGFSLMLRILSILPSWLKVAISKKFKNKQ</sequence>
<dbReference type="InterPro" id="IPR020904">
    <property type="entry name" value="Sc_DH/Rdtase_CS"/>
</dbReference>
<evidence type="ECO:0000313" key="5">
    <source>
        <dbReference type="Proteomes" id="UP001500359"/>
    </source>
</evidence>
<protein>
    <submittedName>
        <fullName evidence="4">SDR family NAD(P)-dependent oxidoreductase</fullName>
    </submittedName>
</protein>
<name>A0ABP3WWK1_9ALTE</name>
<dbReference type="PRINTS" id="PR00080">
    <property type="entry name" value="SDRFAMILY"/>
</dbReference>
<dbReference type="PANTHER" id="PTHR44196:SF1">
    <property type="entry name" value="DEHYDROGENASE_REDUCTASE SDR FAMILY MEMBER 7B"/>
    <property type="match status" value="1"/>
</dbReference>